<dbReference type="InterPro" id="IPR045800">
    <property type="entry name" value="HMBD"/>
</dbReference>
<keyword evidence="8" id="KW-1278">Translocase</keyword>
<feature type="domain" description="TRASH" evidence="12">
    <location>
        <begin position="31"/>
        <end position="69"/>
    </location>
</feature>
<dbReference type="CDD" id="cd02094">
    <property type="entry name" value="P-type_ATPase_Cu-like"/>
    <property type="match status" value="1"/>
</dbReference>
<keyword evidence="6 11" id="KW-0547">Nucleotide-binding</keyword>
<dbReference type="InterPro" id="IPR009078">
    <property type="entry name" value="Ferritin-like_SF"/>
</dbReference>
<feature type="transmembrane region" description="Helical" evidence="11">
    <location>
        <begin position="285"/>
        <end position="303"/>
    </location>
</feature>
<feature type="transmembrane region" description="Helical" evidence="11">
    <location>
        <begin position="807"/>
        <end position="829"/>
    </location>
</feature>
<dbReference type="Pfam" id="PF04945">
    <property type="entry name" value="YHS"/>
    <property type="match status" value="2"/>
</dbReference>
<evidence type="ECO:0000256" key="10">
    <source>
        <dbReference type="ARBA" id="ARBA00023136"/>
    </source>
</evidence>
<feature type="transmembrane region" description="Helical" evidence="11">
    <location>
        <begin position="438"/>
        <end position="460"/>
    </location>
</feature>
<keyword evidence="3 11" id="KW-1003">Cell membrane</keyword>
<dbReference type="Gene3D" id="3.40.1110.10">
    <property type="entry name" value="Calcium-transporting ATPase, cytoplasmic domain N"/>
    <property type="match status" value="1"/>
</dbReference>
<keyword evidence="10 11" id="KW-0472">Membrane</keyword>
<evidence type="ECO:0000313" key="14">
    <source>
        <dbReference type="Proteomes" id="UP000199542"/>
    </source>
</evidence>
<evidence type="ECO:0000256" key="9">
    <source>
        <dbReference type="ARBA" id="ARBA00022989"/>
    </source>
</evidence>
<keyword evidence="7 11" id="KW-0067">ATP-binding</keyword>
<feature type="transmembrane region" description="Helical" evidence="11">
    <location>
        <begin position="245"/>
        <end position="265"/>
    </location>
</feature>
<dbReference type="Pfam" id="PF00122">
    <property type="entry name" value="E1-E2_ATPase"/>
    <property type="match status" value="1"/>
</dbReference>
<dbReference type="SFLD" id="SFLDF00027">
    <property type="entry name" value="p-type_atpase"/>
    <property type="match status" value="1"/>
</dbReference>
<accession>A0A1G4TIZ5</accession>
<dbReference type="InterPro" id="IPR001757">
    <property type="entry name" value="P_typ_ATPase"/>
</dbReference>
<protein>
    <submittedName>
        <fullName evidence="13">Cu+-exporting ATPase</fullName>
    </submittedName>
</protein>
<sequence>MNTLDHHRHHGSSSCSCHQSLDNLGAALARDPVCGMTVDPNAGKPSLNYQGHTYHFCSDGCRKRFEASPDDYLTAKDPVCGMSVDRATAQHFLKHDGDKLYFCSARCKAKFEADPEISRQEKPQAPKPMPKGTQYTCPMHPEIVSDHPGDCPKCGMALEPMGIPPAKEGPNPELADFTRRLWISAVLAIPLLVLSMGPMIGLPLRDAIGEPLVSFTELLLATPVVLWAALPFFRRAWNSLLNRSPNMWTLIGLGVGTAYVYSVVATLAPGLFPMGFRGHDETVPVYFEAAAVIVALVFVGQVLELKARERTGSAIRALLNLAPKTARRLNADGSETDIEVDEIASGDRLRVRPGERVPVDGSLSEGQSTVDESMITGEPLPVEKTKGNAVTGGTINRNGTFVMTAERVGEETTLSRIVDMVAKAQRSRAPIQGAVDRVSAIFVPAVVVIAIVAFLAWAIFGPEPSMAHGLLAAVAVLIIACPCALGLATPMSIMIATGRGAQEGVLIKDAEALERFSKVDTLIVDKTGTLTEGKPRLTDVVPMDAVSEERLLLLAASLERGSEHPLAEAIVAGAEERNVKLVEVTGFEAVTGKGVKGNADNTAVALGNTAMMGDLGIDPAPLAERTRALRDEGKTVMFVTIDGSLAGFVAVADRIKATTAEAIGALHESGLRIIMATGDNERTASAVAKSLGIDEVRADVLPEGKKALIDELHAKGAVVAMAGDGVNDAPALAAADVGIAMGTGADVAMESAGITLVKGDLNGIVRARRLAEATMGNIRQNLGFAFGYNALGVPVAAGVLYPVFGLLLSPMIAAAAMSLSSVSVIGNALRLRLQKL</sequence>
<proteinExistence type="inferred from homology"/>
<dbReference type="AlphaFoldDB" id="A0A1G4TIZ5"/>
<dbReference type="InterPro" id="IPR059000">
    <property type="entry name" value="ATPase_P-type_domA"/>
</dbReference>
<dbReference type="GO" id="GO:0005524">
    <property type="term" value="F:ATP binding"/>
    <property type="evidence" value="ECO:0007669"/>
    <property type="project" value="UniProtKB-UniRule"/>
</dbReference>
<dbReference type="PANTHER" id="PTHR43520">
    <property type="entry name" value="ATP7, ISOFORM B"/>
    <property type="match status" value="1"/>
</dbReference>
<feature type="domain" description="TRASH" evidence="12">
    <location>
        <begin position="77"/>
        <end position="115"/>
    </location>
</feature>
<evidence type="ECO:0000256" key="11">
    <source>
        <dbReference type="RuleBase" id="RU362081"/>
    </source>
</evidence>
<gene>
    <name evidence="13" type="ORF">SAMN02927900_05216</name>
</gene>
<dbReference type="GO" id="GO:0016887">
    <property type="term" value="F:ATP hydrolysis activity"/>
    <property type="evidence" value="ECO:0007669"/>
    <property type="project" value="InterPro"/>
</dbReference>
<evidence type="ECO:0000256" key="8">
    <source>
        <dbReference type="ARBA" id="ARBA00022967"/>
    </source>
</evidence>
<dbReference type="GO" id="GO:0005886">
    <property type="term" value="C:plasma membrane"/>
    <property type="evidence" value="ECO:0007669"/>
    <property type="project" value="UniProtKB-SubCell"/>
</dbReference>
<reference evidence="13 14" key="1">
    <citation type="submission" date="2016-10" db="EMBL/GenBank/DDBJ databases">
        <authorList>
            <person name="de Groot N.N."/>
        </authorList>
    </citation>
    <scope>NUCLEOTIDE SEQUENCE [LARGE SCALE GENOMIC DNA]</scope>
    <source>
        <strain evidence="13 14">CGMCC 1.3401</strain>
    </source>
</reference>
<dbReference type="SMART" id="SM00746">
    <property type="entry name" value="TRASH"/>
    <property type="match status" value="2"/>
</dbReference>
<dbReference type="GO" id="GO:0043682">
    <property type="term" value="F:P-type divalent copper transporter activity"/>
    <property type="evidence" value="ECO:0007669"/>
    <property type="project" value="TreeGrafter"/>
</dbReference>
<feature type="transmembrane region" description="Helical" evidence="11">
    <location>
        <begin position="212"/>
        <end position="233"/>
    </location>
</feature>
<dbReference type="SFLD" id="SFLDS00003">
    <property type="entry name" value="Haloacid_Dehalogenase"/>
    <property type="match status" value="1"/>
</dbReference>
<dbReference type="InterPro" id="IPR012348">
    <property type="entry name" value="RNR-like"/>
</dbReference>
<dbReference type="NCBIfam" id="TIGR01525">
    <property type="entry name" value="ATPase-IB_hvy"/>
    <property type="match status" value="1"/>
</dbReference>
<dbReference type="Pfam" id="PF00702">
    <property type="entry name" value="Hydrolase"/>
    <property type="match status" value="1"/>
</dbReference>
<dbReference type="EMBL" id="FMTM01000010">
    <property type="protein sequence ID" value="SCW81284.1"/>
    <property type="molecule type" value="Genomic_DNA"/>
</dbReference>
<dbReference type="InterPro" id="IPR027256">
    <property type="entry name" value="P-typ_ATPase_IB"/>
</dbReference>
<dbReference type="SUPFAM" id="SSF47240">
    <property type="entry name" value="Ferritin-like"/>
    <property type="match status" value="2"/>
</dbReference>
<evidence type="ECO:0000256" key="3">
    <source>
        <dbReference type="ARBA" id="ARBA00022475"/>
    </source>
</evidence>
<comment type="similarity">
    <text evidence="2 11">Belongs to the cation transport ATPase (P-type) (TC 3.A.3) family. Type IB subfamily.</text>
</comment>
<dbReference type="InterPro" id="IPR018303">
    <property type="entry name" value="ATPase_P-typ_P_site"/>
</dbReference>
<dbReference type="FunFam" id="2.70.150.10:FF:000020">
    <property type="entry name" value="Copper-exporting P-type ATPase A"/>
    <property type="match status" value="1"/>
</dbReference>
<dbReference type="InterPro" id="IPR011017">
    <property type="entry name" value="TRASH_dom"/>
</dbReference>
<evidence type="ECO:0000256" key="6">
    <source>
        <dbReference type="ARBA" id="ARBA00022741"/>
    </source>
</evidence>
<feature type="transmembrane region" description="Helical" evidence="11">
    <location>
        <begin position="466"/>
        <end position="489"/>
    </location>
</feature>
<dbReference type="RefSeq" id="WP_092587670.1">
    <property type="nucleotide sequence ID" value="NZ_FMTM01000010.1"/>
</dbReference>
<name>A0A1G4TIZ5_9HYPH</name>
<dbReference type="PROSITE" id="PS00154">
    <property type="entry name" value="ATPASE_E1_E2"/>
    <property type="match status" value="1"/>
</dbReference>
<evidence type="ECO:0000259" key="12">
    <source>
        <dbReference type="SMART" id="SM00746"/>
    </source>
</evidence>
<dbReference type="PRINTS" id="PR00943">
    <property type="entry name" value="CUATPASE"/>
</dbReference>
<dbReference type="GO" id="GO:0055070">
    <property type="term" value="P:copper ion homeostasis"/>
    <property type="evidence" value="ECO:0007669"/>
    <property type="project" value="TreeGrafter"/>
</dbReference>
<dbReference type="InterPro" id="IPR007029">
    <property type="entry name" value="YHS_dom"/>
</dbReference>
<dbReference type="GO" id="GO:0005507">
    <property type="term" value="F:copper ion binding"/>
    <property type="evidence" value="ECO:0007669"/>
    <property type="project" value="TreeGrafter"/>
</dbReference>
<dbReference type="Gene3D" id="2.70.150.10">
    <property type="entry name" value="Calcium-transporting ATPase, cytoplasmic transduction domain A"/>
    <property type="match status" value="1"/>
</dbReference>
<dbReference type="PANTHER" id="PTHR43520:SF8">
    <property type="entry name" value="P-TYPE CU(+) TRANSPORTER"/>
    <property type="match status" value="1"/>
</dbReference>
<dbReference type="Pfam" id="PF19335">
    <property type="entry name" value="HMBD"/>
    <property type="match status" value="1"/>
</dbReference>
<feature type="transmembrane region" description="Helical" evidence="11">
    <location>
        <begin position="181"/>
        <end position="200"/>
    </location>
</feature>
<dbReference type="InterPro" id="IPR023299">
    <property type="entry name" value="ATPase_P-typ_cyto_dom_N"/>
</dbReference>
<evidence type="ECO:0000256" key="5">
    <source>
        <dbReference type="ARBA" id="ARBA00022723"/>
    </source>
</evidence>
<evidence type="ECO:0000256" key="1">
    <source>
        <dbReference type="ARBA" id="ARBA00004651"/>
    </source>
</evidence>
<keyword evidence="9 11" id="KW-1133">Transmembrane helix</keyword>
<evidence type="ECO:0000256" key="7">
    <source>
        <dbReference type="ARBA" id="ARBA00022840"/>
    </source>
</evidence>
<dbReference type="InterPro" id="IPR036412">
    <property type="entry name" value="HAD-like_sf"/>
</dbReference>
<dbReference type="SUPFAM" id="SSF56784">
    <property type="entry name" value="HAD-like"/>
    <property type="match status" value="1"/>
</dbReference>
<evidence type="ECO:0000256" key="4">
    <source>
        <dbReference type="ARBA" id="ARBA00022692"/>
    </source>
</evidence>
<evidence type="ECO:0000313" key="13">
    <source>
        <dbReference type="EMBL" id="SCW81284.1"/>
    </source>
</evidence>
<dbReference type="Proteomes" id="UP000199542">
    <property type="component" value="Unassembled WGS sequence"/>
</dbReference>
<dbReference type="InterPro" id="IPR008250">
    <property type="entry name" value="ATPase_P-typ_transduc_dom_A_sf"/>
</dbReference>
<dbReference type="SUPFAM" id="SSF81653">
    <property type="entry name" value="Calcium ATPase, transduction domain A"/>
    <property type="match status" value="1"/>
</dbReference>
<dbReference type="SFLD" id="SFLDG00002">
    <property type="entry name" value="C1.7:_P-type_atpase_like"/>
    <property type="match status" value="1"/>
</dbReference>
<keyword evidence="4 11" id="KW-0812">Transmembrane</keyword>
<evidence type="ECO:0000256" key="2">
    <source>
        <dbReference type="ARBA" id="ARBA00006024"/>
    </source>
</evidence>
<dbReference type="Gene3D" id="1.10.620.20">
    <property type="entry name" value="Ribonucleotide Reductase, subunit A"/>
    <property type="match status" value="2"/>
</dbReference>
<dbReference type="Gene3D" id="3.40.50.1000">
    <property type="entry name" value="HAD superfamily/HAD-like"/>
    <property type="match status" value="1"/>
</dbReference>
<keyword evidence="5 11" id="KW-0479">Metal-binding</keyword>
<dbReference type="GO" id="GO:0060003">
    <property type="term" value="P:copper ion export"/>
    <property type="evidence" value="ECO:0007669"/>
    <property type="project" value="UniProtKB-ARBA"/>
</dbReference>
<dbReference type="PRINTS" id="PR00119">
    <property type="entry name" value="CATATPASE"/>
</dbReference>
<organism evidence="13 14">
    <name type="scientific">Rhizobium mongolense subsp. loessense</name>
    <dbReference type="NCBI Taxonomy" id="158890"/>
    <lineage>
        <taxon>Bacteria</taxon>
        <taxon>Pseudomonadati</taxon>
        <taxon>Pseudomonadota</taxon>
        <taxon>Alphaproteobacteria</taxon>
        <taxon>Hyphomicrobiales</taxon>
        <taxon>Rhizobiaceae</taxon>
        <taxon>Rhizobium/Agrobacterium group</taxon>
        <taxon>Rhizobium</taxon>
    </lineage>
</organism>
<dbReference type="InterPro" id="IPR023298">
    <property type="entry name" value="ATPase_P-typ_TM_dom_sf"/>
</dbReference>
<dbReference type="InterPro" id="IPR023214">
    <property type="entry name" value="HAD_sf"/>
</dbReference>
<dbReference type="GO" id="GO:0016491">
    <property type="term" value="F:oxidoreductase activity"/>
    <property type="evidence" value="ECO:0007669"/>
    <property type="project" value="InterPro"/>
</dbReference>
<dbReference type="SUPFAM" id="SSF81665">
    <property type="entry name" value="Calcium ATPase, transmembrane domain M"/>
    <property type="match status" value="1"/>
</dbReference>
<dbReference type="NCBIfam" id="TIGR01511">
    <property type="entry name" value="ATPase-IB1_Cu"/>
    <property type="match status" value="1"/>
</dbReference>
<dbReference type="NCBIfam" id="TIGR01494">
    <property type="entry name" value="ATPase_P-type"/>
    <property type="match status" value="1"/>
</dbReference>
<feature type="transmembrane region" description="Helical" evidence="11">
    <location>
        <begin position="782"/>
        <end position="801"/>
    </location>
</feature>
<dbReference type="InterPro" id="IPR044492">
    <property type="entry name" value="P_typ_ATPase_HD_dom"/>
</dbReference>
<comment type="subcellular location">
    <subcellularLocation>
        <location evidence="1">Cell membrane</location>
        <topology evidence="1">Multi-pass membrane protein</topology>
    </subcellularLocation>
</comment>